<accession>A0A6G1Q6U2</accession>
<dbReference type="PANTHER" id="PTHR24100:SF151">
    <property type="entry name" value="ICOS LIGAND"/>
    <property type="match status" value="1"/>
</dbReference>
<dbReference type="EMBL" id="CM015724">
    <property type="protein sequence ID" value="KAF3698227.1"/>
    <property type="molecule type" value="Genomic_DNA"/>
</dbReference>
<evidence type="ECO:0000313" key="6">
    <source>
        <dbReference type="EMBL" id="KAF3698227.1"/>
    </source>
</evidence>
<dbReference type="PROSITE" id="PS50835">
    <property type="entry name" value="IG_LIKE"/>
    <property type="match status" value="2"/>
</dbReference>
<keyword evidence="7" id="KW-1185">Reference proteome</keyword>
<dbReference type="GO" id="GO:0001817">
    <property type="term" value="P:regulation of cytokine production"/>
    <property type="evidence" value="ECO:0007669"/>
    <property type="project" value="TreeGrafter"/>
</dbReference>
<dbReference type="InterPro" id="IPR003599">
    <property type="entry name" value="Ig_sub"/>
</dbReference>
<dbReference type="InterPro" id="IPR007110">
    <property type="entry name" value="Ig-like_dom"/>
</dbReference>
<dbReference type="Pfam" id="PF07686">
    <property type="entry name" value="V-set"/>
    <property type="match status" value="2"/>
</dbReference>
<dbReference type="SUPFAM" id="SSF48726">
    <property type="entry name" value="Immunoglobulin"/>
    <property type="match status" value="2"/>
</dbReference>
<feature type="domain" description="Ig-like" evidence="5">
    <location>
        <begin position="178"/>
        <end position="279"/>
    </location>
</feature>
<dbReference type="InterPro" id="IPR050504">
    <property type="entry name" value="IgSF_BTN/MOG"/>
</dbReference>
<proteinExistence type="predicted"/>
<keyword evidence="4" id="KW-0812">Transmembrane</keyword>
<dbReference type="SMART" id="SM00409">
    <property type="entry name" value="IG"/>
    <property type="match status" value="2"/>
</dbReference>
<sequence>MSFLTKPSSFIQTWDWHKKTLACAPLRLHYMTYECHVDIGREIISIIHLDVYPSEFFFWRDLEDSLFPPEAIEITAFPGETVALPCKSPTYTNITAVEWTRSDLEPKYVFVYGDNQSDLVHQHPSFKNLVELKDSEKKDGDVSLIVKDVRSGDAGKYQCYVSTDTESSESFVILYVHPAPINITSEYGETVSLPCEHPSNTLIRAVKLIRADLDPETVYFNSARWFNRYHDQHPSFKNRVELKFCDMMSGKMSLILKDVSINDSGTYECHVDIDREIISIIHLDVYPSADRGLAILKIVLYIVVFCPYFISTLLMVSLYRNRCSGRNLPISSTTSQPCLVHKESDKQVDDTATEHYF</sequence>
<dbReference type="InterPro" id="IPR013783">
    <property type="entry name" value="Ig-like_fold"/>
</dbReference>
<reference evidence="6 7" key="1">
    <citation type="submission" date="2019-02" db="EMBL/GenBank/DDBJ databases">
        <title>Opniocepnalus argus genome.</title>
        <authorList>
            <person name="Zhou C."/>
            <person name="Xiao S."/>
        </authorList>
    </citation>
    <scope>NUCLEOTIDE SEQUENCE [LARGE SCALE GENOMIC DNA]</scope>
    <source>
        <strain evidence="6">OARG1902GOOAL</strain>
        <tissue evidence="6">Muscle</tissue>
    </source>
</reference>
<protein>
    <submittedName>
        <fullName evidence="6">Myelin-oligodendrocyte glycoprotein</fullName>
    </submittedName>
</protein>
<dbReference type="GO" id="GO:0050852">
    <property type="term" value="P:T cell receptor signaling pathway"/>
    <property type="evidence" value="ECO:0007669"/>
    <property type="project" value="TreeGrafter"/>
</dbReference>
<dbReference type="SMART" id="SM00406">
    <property type="entry name" value="IGv"/>
    <property type="match status" value="2"/>
</dbReference>
<name>A0A6G1Q6U2_CHAAH</name>
<dbReference type="Gene3D" id="2.60.40.10">
    <property type="entry name" value="Immunoglobulins"/>
    <property type="match status" value="2"/>
</dbReference>
<dbReference type="PANTHER" id="PTHR24100">
    <property type="entry name" value="BUTYROPHILIN"/>
    <property type="match status" value="1"/>
</dbReference>
<gene>
    <name evidence="6" type="ORF">EXN66_Car013908</name>
</gene>
<dbReference type="GO" id="GO:0005102">
    <property type="term" value="F:signaling receptor binding"/>
    <property type="evidence" value="ECO:0007669"/>
    <property type="project" value="TreeGrafter"/>
</dbReference>
<evidence type="ECO:0000313" key="7">
    <source>
        <dbReference type="Proteomes" id="UP000503349"/>
    </source>
</evidence>
<keyword evidence="2 4" id="KW-0472">Membrane</keyword>
<keyword evidence="3" id="KW-0393">Immunoglobulin domain</keyword>
<reference evidence="7" key="2">
    <citation type="submission" date="2019-02" db="EMBL/GenBank/DDBJ databases">
        <title>Opniocepnalus argus Var Kimnra genome.</title>
        <authorList>
            <person name="Zhou C."/>
            <person name="Xiao S."/>
        </authorList>
    </citation>
    <scope>NUCLEOTIDE SEQUENCE [LARGE SCALE GENOMIC DNA]</scope>
</reference>
<evidence type="ECO:0000256" key="1">
    <source>
        <dbReference type="ARBA" id="ARBA00004370"/>
    </source>
</evidence>
<dbReference type="InterPro" id="IPR013106">
    <property type="entry name" value="Ig_V-set"/>
</dbReference>
<keyword evidence="4" id="KW-1133">Transmembrane helix</keyword>
<evidence type="ECO:0000256" key="3">
    <source>
        <dbReference type="ARBA" id="ARBA00023319"/>
    </source>
</evidence>
<comment type="subcellular location">
    <subcellularLocation>
        <location evidence="1">Membrane</location>
    </subcellularLocation>
</comment>
<organism evidence="6 7">
    <name type="scientific">Channa argus</name>
    <name type="common">Northern snakehead</name>
    <name type="synonym">Ophicephalus argus</name>
    <dbReference type="NCBI Taxonomy" id="215402"/>
    <lineage>
        <taxon>Eukaryota</taxon>
        <taxon>Metazoa</taxon>
        <taxon>Chordata</taxon>
        <taxon>Craniata</taxon>
        <taxon>Vertebrata</taxon>
        <taxon>Euteleostomi</taxon>
        <taxon>Actinopterygii</taxon>
        <taxon>Neopterygii</taxon>
        <taxon>Teleostei</taxon>
        <taxon>Neoteleostei</taxon>
        <taxon>Acanthomorphata</taxon>
        <taxon>Anabantaria</taxon>
        <taxon>Anabantiformes</taxon>
        <taxon>Channoidei</taxon>
        <taxon>Channidae</taxon>
        <taxon>Channa</taxon>
    </lineage>
</organism>
<evidence type="ECO:0000256" key="2">
    <source>
        <dbReference type="ARBA" id="ARBA00023136"/>
    </source>
</evidence>
<dbReference type="Proteomes" id="UP000503349">
    <property type="component" value="Chromosome 13"/>
</dbReference>
<feature type="transmembrane region" description="Helical" evidence="4">
    <location>
        <begin position="298"/>
        <end position="319"/>
    </location>
</feature>
<evidence type="ECO:0000259" key="5">
    <source>
        <dbReference type="PROSITE" id="PS50835"/>
    </source>
</evidence>
<dbReference type="GO" id="GO:0009897">
    <property type="term" value="C:external side of plasma membrane"/>
    <property type="evidence" value="ECO:0007669"/>
    <property type="project" value="TreeGrafter"/>
</dbReference>
<dbReference type="AlphaFoldDB" id="A0A6G1Q6U2"/>
<evidence type="ECO:0000256" key="4">
    <source>
        <dbReference type="SAM" id="Phobius"/>
    </source>
</evidence>
<feature type="domain" description="Ig-like" evidence="5">
    <location>
        <begin position="69"/>
        <end position="170"/>
    </location>
</feature>
<dbReference type="InterPro" id="IPR036179">
    <property type="entry name" value="Ig-like_dom_sf"/>
</dbReference>